<comment type="caution">
    <text evidence="2">The sequence shown here is derived from an EMBL/GenBank/DDBJ whole genome shotgun (WGS) entry which is preliminary data.</text>
</comment>
<evidence type="ECO:0000313" key="2">
    <source>
        <dbReference type="EMBL" id="EDB6608371.1"/>
    </source>
</evidence>
<organism evidence="2">
    <name type="scientific">Salmonella senftenberg</name>
    <dbReference type="NCBI Taxonomy" id="28150"/>
    <lineage>
        <taxon>Bacteria</taxon>
        <taxon>Pseudomonadati</taxon>
        <taxon>Pseudomonadota</taxon>
        <taxon>Gammaproteobacteria</taxon>
        <taxon>Enterobacterales</taxon>
        <taxon>Enterobacteriaceae</taxon>
        <taxon>Salmonella</taxon>
    </lineage>
</organism>
<dbReference type="InterPro" id="IPR005039">
    <property type="entry name" value="Ant_C"/>
</dbReference>
<keyword evidence="2" id="KW-0238">DNA-binding</keyword>
<dbReference type="EMBL" id="AALOES010000039">
    <property type="protein sequence ID" value="EDB6608371.1"/>
    <property type="molecule type" value="Genomic_DNA"/>
</dbReference>
<dbReference type="InterPro" id="IPR017880">
    <property type="entry name" value="KilA_N"/>
</dbReference>
<dbReference type="AlphaFoldDB" id="A0A627DU59"/>
<dbReference type="SMART" id="SM01252">
    <property type="entry name" value="KilA-N"/>
    <property type="match status" value="1"/>
</dbReference>
<dbReference type="InterPro" id="IPR018004">
    <property type="entry name" value="KilA/APSES_HTH"/>
</dbReference>
<dbReference type="Pfam" id="PF03374">
    <property type="entry name" value="ANT"/>
    <property type="match status" value="1"/>
</dbReference>
<feature type="domain" description="KilA-N" evidence="1">
    <location>
        <begin position="21"/>
        <end position="121"/>
    </location>
</feature>
<dbReference type="GO" id="GO:0003677">
    <property type="term" value="F:DNA binding"/>
    <property type="evidence" value="ECO:0007669"/>
    <property type="project" value="UniProtKB-KW"/>
</dbReference>
<reference evidence="2" key="1">
    <citation type="submission" date="2018-07" db="EMBL/GenBank/DDBJ databases">
        <authorList>
            <consortium name="GenomeTrakr network: Whole genome sequencing for foodborne pathogen traceback"/>
        </authorList>
    </citation>
    <scope>NUCLEOTIDE SEQUENCE</scope>
    <source>
        <strain evidence="2">FDA00000128</strain>
    </source>
</reference>
<gene>
    <name evidence="2" type="ORF">AHQ84_20850</name>
</gene>
<evidence type="ECO:0000259" key="1">
    <source>
        <dbReference type="PROSITE" id="PS51301"/>
    </source>
</evidence>
<dbReference type="PROSITE" id="PS51301">
    <property type="entry name" value="KILA_N"/>
    <property type="match status" value="1"/>
</dbReference>
<accession>A0A627DU59</accession>
<proteinExistence type="predicted"/>
<protein>
    <submittedName>
        <fullName evidence="2">DNA-binding protein</fullName>
    </submittedName>
</protein>
<name>A0A627DU59_SALSE</name>
<sequence>MQQTFNADMNISNLHQNVDPSTTLPVICGVEITTDRAGRYNLNALHRASGLGAHKAPAQWLRTLSAKQLIEELEKETMQNCIVSFEGRGGGTFAHELLAVEYAGWISPAFRLKVNQTFIDYRAGRLQPAIPQSLPEALRLAADLAEQKQRLEQKMLMDAPKVEFAERVATASGVLIATGERRNVPKQEYISRGYFTLKETVIDTSNGSRISFTTRITGKGQQWLMKRLLDAGVLVPVAATR</sequence>
<dbReference type="Pfam" id="PF04383">
    <property type="entry name" value="KilA-N"/>
    <property type="match status" value="1"/>
</dbReference>